<name>A0A9W3CD49_RAPSA</name>
<gene>
    <name evidence="3" type="primary">LOC130499417</name>
</gene>
<accession>A0A9W3CD49</accession>
<reference evidence="2" key="1">
    <citation type="journal article" date="2019" name="Database">
        <title>The radish genome database (RadishGD): an integrated information resource for radish genomics.</title>
        <authorList>
            <person name="Yu H.J."/>
            <person name="Baek S."/>
            <person name="Lee Y.J."/>
            <person name="Cho A."/>
            <person name="Mun J.H."/>
        </authorList>
    </citation>
    <scope>NUCLEOTIDE SEQUENCE [LARGE SCALE GENOMIC DNA]</scope>
    <source>
        <strain evidence="2">cv. WK10039</strain>
    </source>
</reference>
<dbReference type="Proteomes" id="UP000504610">
    <property type="component" value="Chromosome 9"/>
</dbReference>
<evidence type="ECO:0000313" key="2">
    <source>
        <dbReference type="Proteomes" id="UP000504610"/>
    </source>
</evidence>
<sequence>MDRQSATPSNVIKATAHLNEVKDGLEKDKKISDVIEMLKGLVDRFERMEEKVDCRLREMEEKVDMLISSVAKAEADNMSVDESSSYSDEEPAQKYSEANIWAPIKATTSNIPSGPFVRGPRGPTSLNVGGRFSGGRCGGLGECSFC</sequence>
<keyword evidence="1" id="KW-0175">Coiled coil</keyword>
<proteinExistence type="predicted"/>
<evidence type="ECO:0000256" key="1">
    <source>
        <dbReference type="SAM" id="Coils"/>
    </source>
</evidence>
<protein>
    <submittedName>
        <fullName evidence="3">Uncharacterized protein LOC130499417</fullName>
    </submittedName>
</protein>
<organism evidence="2 3">
    <name type="scientific">Raphanus sativus</name>
    <name type="common">Radish</name>
    <name type="synonym">Raphanus raphanistrum var. sativus</name>
    <dbReference type="NCBI Taxonomy" id="3726"/>
    <lineage>
        <taxon>Eukaryota</taxon>
        <taxon>Viridiplantae</taxon>
        <taxon>Streptophyta</taxon>
        <taxon>Embryophyta</taxon>
        <taxon>Tracheophyta</taxon>
        <taxon>Spermatophyta</taxon>
        <taxon>Magnoliopsida</taxon>
        <taxon>eudicotyledons</taxon>
        <taxon>Gunneridae</taxon>
        <taxon>Pentapetalae</taxon>
        <taxon>rosids</taxon>
        <taxon>malvids</taxon>
        <taxon>Brassicales</taxon>
        <taxon>Brassicaceae</taxon>
        <taxon>Brassiceae</taxon>
        <taxon>Raphanus</taxon>
    </lineage>
</organism>
<evidence type="ECO:0000313" key="3">
    <source>
        <dbReference type="RefSeq" id="XP_056849413.1"/>
    </source>
</evidence>
<reference evidence="3" key="2">
    <citation type="submission" date="2025-08" db="UniProtKB">
        <authorList>
            <consortium name="RefSeq"/>
        </authorList>
    </citation>
    <scope>IDENTIFICATION</scope>
    <source>
        <tissue evidence="3">Leaf</tissue>
    </source>
</reference>
<dbReference type="KEGG" id="rsz:130499417"/>
<keyword evidence="2" id="KW-1185">Reference proteome</keyword>
<dbReference type="AlphaFoldDB" id="A0A9W3CD49"/>
<dbReference type="GeneID" id="130499417"/>
<dbReference type="RefSeq" id="XP_056849413.1">
    <property type="nucleotide sequence ID" value="XM_056993433.1"/>
</dbReference>
<feature type="coiled-coil region" evidence="1">
    <location>
        <begin position="42"/>
        <end position="76"/>
    </location>
</feature>
<dbReference type="OrthoDB" id="1103826at2759"/>